<feature type="domain" description="Cadherin" evidence="20">
    <location>
        <begin position="561"/>
        <end position="670"/>
    </location>
</feature>
<dbReference type="CTD" id="64072"/>
<name>A0AAJ7WPI5_PETMA</name>
<dbReference type="FunFam" id="2.60.40.60:FF:000160">
    <property type="entry name" value="cadherin-23 isoform X1"/>
    <property type="match status" value="1"/>
</dbReference>
<keyword evidence="5 19" id="KW-0732">Signal</keyword>
<evidence type="ECO:0000256" key="13">
    <source>
        <dbReference type="ARBA" id="ARBA00057485"/>
    </source>
</evidence>
<dbReference type="FunFam" id="2.60.40.60:FF:000033">
    <property type="entry name" value="FAT atypical cadherin 1"/>
    <property type="match status" value="1"/>
</dbReference>
<evidence type="ECO:0000256" key="19">
    <source>
        <dbReference type="SAM" id="SignalP"/>
    </source>
</evidence>
<proteinExistence type="predicted"/>
<dbReference type="InterPro" id="IPR015919">
    <property type="entry name" value="Cadherin-like_sf"/>
</dbReference>
<feature type="domain" description="Cadherin" evidence="20">
    <location>
        <begin position="671"/>
        <end position="777"/>
    </location>
</feature>
<evidence type="ECO:0000256" key="17">
    <source>
        <dbReference type="SAM" id="MobiDB-lite"/>
    </source>
</evidence>
<gene>
    <name evidence="22" type="primary">CDH23</name>
</gene>
<feature type="domain" description="Cadherin" evidence="20">
    <location>
        <begin position="1102"/>
        <end position="1207"/>
    </location>
</feature>
<dbReference type="SMART" id="SM00112">
    <property type="entry name" value="CA"/>
    <property type="match status" value="27"/>
</dbReference>
<keyword evidence="11 18" id="KW-0472">Membrane</keyword>
<feature type="domain" description="Cadherin" evidence="20">
    <location>
        <begin position="1209"/>
        <end position="1312"/>
    </location>
</feature>
<evidence type="ECO:0000256" key="2">
    <source>
        <dbReference type="ARBA" id="ARBA00022475"/>
    </source>
</evidence>
<comment type="subcellular location">
    <subcellularLocation>
        <location evidence="1">Cell membrane</location>
        <topology evidence="1">Single-pass type I membrane protein</topology>
    </subcellularLocation>
</comment>
<keyword evidence="7" id="KW-1009">Hearing</keyword>
<feature type="region of interest" description="Disordered" evidence="17">
    <location>
        <begin position="3269"/>
        <end position="3297"/>
    </location>
</feature>
<dbReference type="FunFam" id="2.60.40.60:FF:000130">
    <property type="entry name" value="cadherin-23 isoform X1"/>
    <property type="match status" value="1"/>
</dbReference>
<feature type="domain" description="Cadherin" evidence="20">
    <location>
        <begin position="2068"/>
        <end position="2173"/>
    </location>
</feature>
<dbReference type="GO" id="GO:0005509">
    <property type="term" value="F:calcium ion binding"/>
    <property type="evidence" value="ECO:0007669"/>
    <property type="project" value="UniProtKB-UniRule"/>
</dbReference>
<feature type="domain" description="Cadherin" evidence="20">
    <location>
        <begin position="890"/>
        <end position="994"/>
    </location>
</feature>
<dbReference type="GO" id="GO:0016477">
    <property type="term" value="P:cell migration"/>
    <property type="evidence" value="ECO:0007669"/>
    <property type="project" value="TreeGrafter"/>
</dbReference>
<dbReference type="FunFam" id="2.60.40.60:FF:000104">
    <property type="entry name" value="cadherin-23 isoform X1"/>
    <property type="match status" value="1"/>
</dbReference>
<feature type="domain" description="Cadherin" evidence="20">
    <location>
        <begin position="2304"/>
        <end position="2401"/>
    </location>
</feature>
<dbReference type="FunFam" id="2.60.40.60:FF:000060">
    <property type="entry name" value="Putative cadherin-23"/>
    <property type="match status" value="1"/>
</dbReference>
<evidence type="ECO:0000256" key="18">
    <source>
        <dbReference type="SAM" id="Phobius"/>
    </source>
</evidence>
<evidence type="ECO:0000256" key="12">
    <source>
        <dbReference type="ARBA" id="ARBA00023180"/>
    </source>
</evidence>
<dbReference type="InterPro" id="IPR002126">
    <property type="entry name" value="Cadherin-like_dom"/>
</dbReference>
<feature type="domain" description="Cadherin" evidence="20">
    <location>
        <begin position="995"/>
        <end position="1101"/>
    </location>
</feature>
<keyword evidence="3 18" id="KW-0812">Transmembrane</keyword>
<feature type="domain" description="Cadherin" evidence="20">
    <location>
        <begin position="1958"/>
        <end position="2067"/>
    </location>
</feature>
<dbReference type="CDD" id="cd11304">
    <property type="entry name" value="Cadherin_repeat"/>
    <property type="match status" value="27"/>
</dbReference>
<dbReference type="GO" id="GO:0007605">
    <property type="term" value="P:sensory perception of sound"/>
    <property type="evidence" value="ECO:0007669"/>
    <property type="project" value="UniProtKB-KW"/>
</dbReference>
<keyword evidence="21" id="KW-1185">Reference proteome</keyword>
<feature type="domain" description="Cadherin" evidence="20">
    <location>
        <begin position="1850"/>
        <end position="1957"/>
    </location>
</feature>
<feature type="domain" description="Cadherin" evidence="20">
    <location>
        <begin position="1418"/>
        <end position="1525"/>
    </location>
</feature>
<dbReference type="KEGG" id="pmrn:116940151"/>
<feature type="domain" description="Cadherin" evidence="20">
    <location>
        <begin position="350"/>
        <end position="459"/>
    </location>
</feature>
<dbReference type="FunFam" id="2.60.40.60:FF:000228">
    <property type="entry name" value="Cadherin 23"/>
    <property type="match status" value="1"/>
</dbReference>
<dbReference type="FunFam" id="2.60.40.60:FF:000135">
    <property type="entry name" value="cadherin-23 isoform X1"/>
    <property type="match status" value="1"/>
</dbReference>
<feature type="chain" id="PRO_5042498752" description="Cadherin-23" evidence="19">
    <location>
        <begin position="27"/>
        <end position="3452"/>
    </location>
</feature>
<evidence type="ECO:0000259" key="20">
    <source>
        <dbReference type="PROSITE" id="PS50268"/>
    </source>
</evidence>
<evidence type="ECO:0000256" key="5">
    <source>
        <dbReference type="ARBA" id="ARBA00022729"/>
    </source>
</evidence>
<feature type="domain" description="Cadherin" evidence="20">
    <location>
        <begin position="2613"/>
        <end position="2723"/>
    </location>
</feature>
<feature type="region of interest" description="Disordered" evidence="17">
    <location>
        <begin position="3190"/>
        <end position="3209"/>
    </location>
</feature>
<comment type="function">
    <text evidence="13">Cadherins are calcium-dependent cell adhesion proteins. They preferentially interact with themselves in a homophilic manner in connecting cells. CDH23 is required for establishing and/or maintaining the proper organization of the stereocilia bundle of hair cells in the cochlea and the vestibule during late embryonic/early postnatal development. It is part of the functional network formed by USH1C, USH1G, CDH23 and MYO7A that mediates mechanotransduction in cochlear hair cells. Required for normal hearing.</text>
</comment>
<keyword evidence="8 16" id="KW-0106">Calcium</keyword>
<sequence>MFSSRIGTALLISELCVAFLPRLAGANRPPTFLNSFFGGFIPVSEDTLVGTSIAQLSATDPDDDPLAYAITGEDGNFFFRVNSYTGVVTVKHALDRETREEIFVIFTVTDLQSTIPASVKIQVTDVNDNAPSFQGLPYLQQLPEDTAVGTTVFTVRATDPDQGMGGSVLFFFQPSSDLFRLDSARGFITLVRSLDYETAEVHQLRINATDQDQRRPLSTITNLLVTVLDVQDTDPYFLGLPYSTSVTENVPLGTSVQTLQAKDGDRGNPRNVSYSIVSGNTNDIFYLDALSGLLSVNGALDRENVAFTAGLTLRVRATEMLGNGALSNALVETAFGVTVLDENDNAPTFNRSEYALTVSELAQVGFAMPLFIQVVDKDQGVNSDFTLQLVGQNAADFLVSPGAVRGRTDVTLRLVNPLDYETYPEYNLTLFANETSGEHWGSARVHITLINENDNRPIFSLPLYNVSVWENATLGTSVVQVLATDLDAGVFGQVSYHFSDDSDKFSLDPASGLISVAAALDFEATPRFTVTVMARDGGGQETAGRVRINLLDVNDNTPVFQRDSYVGTARENDNSLTPVVRVRATDEDSPPNNQITYSILPTSAYSSYFSITVSGGYGVVTLARALDYEKIPGGTISLTIMALDGGSPPLNSTVTAIVEVFDENDNSPIFDRNSYSIAIPENILAGATVLYVNATDGDQSPEYGQLSLIYSLEGSTQFRINARSGDITSTTLLDREAVSQYILIVRAVDGGDGNDQKTGIATVNITLLDVNDNDPAWRDLPYAVTIVENTPGGTDIFTVSAADPDLNENGTLVYAIDPPNPFYRINAASGKIRTTGLQLDREDLNPISYASMRSIVVSGADRGSPPRRATASATVTVLLQDVNDNEPSFVGLPYALQVLEGLPANSTLFQVTATDPDEGANGNVTYSMTAALPRPDFQLDAATGLITTLVQLDREAVAAYQLRLVATDRGTPALSSTTTLSLVVLDVNDNAPTFHPARSAVSLMESVARDSVVISLNCTDADSGLNAELSFFITGGNQDGQFSVGFRDGLVRTVVSLDRETKASYSLVIEAIDNGPAGSRRTGTTTLDVLVLDVNDNRPLFLEGSYEVSVPENVTRGAIILQVQATDIDEGINGRVWYRIISGNQDGNFLVNVSSGLISRGATPLDRETVALHVLQVEAFNNDSVGLSSIIRVTVVVEDVNDEAPTFAQQQYVRTGLRETAGVGTSVIVVKAMDRDLGDAGTVRYSIASGGNDTFGIDESTGLIVTVAPIDYETRPEYLLMVVATDQAPPFHTASCELRVSLQNELDEKLSFSLAAYQAALSEAAVPGTVVVRVAARSADALAVISYRLDPDTDAKAAALFRLNNLTGEITTQAALDREATDSYMLTVLSRDGGPREAIAVVYVNVTDENDNSPEFEAGSVTLVEVRESAAPGTLLTVLHATDRDAGSNGTVNYTIADGNTGWAFSISRTLTGSGEVRVAQPLDRETVEGYWLRIVALDGGSPPRSTTFNLSVIVLDVNDNVPIFLSPGGYAVSVVENVGGGTTVVRVRASDRDAGPNAALSYYITAGDAAQTFRIDRASGEISTRPEPPDRERRAAYNLTITVEDDGNPALSATTSVLIRITDENDNAPAFGAATYEVLLTEGPSTAGVAVANVTASDPDEGDNARVVYAIVSGNTAATFGIDNGTGVLTAVKALDFEVSAGLYLLVVTATDQPRDPARRLTSTATVSVHVADVNDVTPWFLRSYEGPIDVSEGQPGPRIATFMASDQDSGLNGELEYSIIDGDPRNEFVISPADGDLRVRRYVELDRETQAFYNLTIMAKDMGTPPLNSTLTVGVRVLDVNDNDPVFLNLPANASLSEAAAVLAIVSRVRASDADEGRNALLSYSITDGNTGGAFAINDTTGLVYVNRPLDRERVAEYRLTLTVRDNPDNPSYARKDSDIMIVTILDENDNSPVFSQVTYEAEIPENSPNGTVLTVLNGPIYASDADFGVNATLAYSLLGGSSAYFLIDRDRGNVSMALGQGLDREGIPGGRLELTILVQDGGRRNATVRLGVTVLDVNDNTPTFNVTSQTAHVLENSPAGTLVASVWATDADAGPNGQVTFRIESGGGDKLSIGPSDGIIRVAPGANIDRETRAAYTLMVVAVDRGNPPLSGSAIVRVLVDDVNDERPAFLAPVQTVSVLESLSVGSFVATVTALDLDLNPQLEYFIIEVLAYDDANAIVPNQWNVFAIDFTTGDVRLNSALDREKVASYVLTVSVRDKASGSINVSVSNPNAVLTVSVVDVNDNAPWFRPRGVAAFSDAVIEGALPGTTLLSVSAVDPDKGPNGEVSYQLLDLPAGQYVRLDDPVSGKITINRTIDYEQVKWLNFTVRAQDRGTPPRNTDAPVSIRIIDINDNNPIFNPASYSKSVFEDVAPGTVLMRITATDADSGNFAVVVYSLVDGEGKFGITPSTGELYVLSPLDREKKDQYTLTVTARDNPGDLRSNQRENSAQAYVTVIDVNDVRPVFSLPGYQTAVYENEPAGTSVLTLTATDLDEGDNGRVDYSLQGPGSDAFTVHATSGLVTSTRLLKSYERFNLTAVATDHGRPPLWGQAGLYVEVLDVNDHRPVFVLPPNGTVVNITEEREAGFFVYEVLAVDGDEGQNGAVRYSFLHAGGVGSRDWESFRINATSGIISTARALDRESQAVYSLILLASDQGQPVSYESTQPLQVVLDDIDDNEPVFIVLPDGGAPYQSFSIPEHSPPGTAVGNVSGAVDADVGANAIVYYFIAAGNEGNKFNLSRWGLLVVLSDLDREVSPYYAIIVKASSNPNWTPAVAARARQALASPSQAQAAQAVTTGPEFDPSKDRTLREVRVYLEDINDQWPVFTNHEYTAGVAVDAKVGSELLQLEAVDRDVGNNSIVLYRILSILYIKHSSNSSTRMYNIFTLGERDGILRTYDLFTAYGPGYFMLEVVAADLAGHNDTATVGVYILRDDQRVKIVINETPERVRAFQEQFVKLLSNITGAIVNTDDVQYHVDSNGRVNFAQSDVLIHVVNKDTNQIMDVSRVIALIDDNKEQLKNLFRNYNVLDVQPAVVATRSDDLTSLQMAVVILAILLVLVIAILVVMNWYYRTTHKRKLRAIVAGSLGNQQGFMDILDNMPNTNKFAVEGANPVWLDPYYRDMELAAQAEHDDGLPDNLSDITELWNSPAKTHGTFGRDPLTGSTKPEDDRYLRAAIQEYDNIARLGQIMRDGPVKGSLLKVVLDDYLRLKKLFAARVLHKSLSIAESSSTTELIPAGSDDADEAASGSDQQRDGLADPEQVVASLRLRHHPPVELPGGGEGVRALQGSAGTLLTSDPGSLHEDERRAGAGRAAGHDRSRSGSASGPGLAGAVADGLARSSETVRTDEGYGESAKSTPAHRYRPCDGRGAHPAKGAHAAKGIGGLDNSTTCTIPINKSIIAAGQEILEVTEL</sequence>
<evidence type="ECO:0000256" key="15">
    <source>
        <dbReference type="ARBA" id="ARBA00081619"/>
    </source>
</evidence>
<feature type="domain" description="Cadherin" evidence="20">
    <location>
        <begin position="1633"/>
        <end position="1742"/>
    </location>
</feature>
<dbReference type="PANTHER" id="PTHR24027:SF438">
    <property type="entry name" value="CADHERIN 23"/>
    <property type="match status" value="1"/>
</dbReference>
<keyword evidence="10 18" id="KW-1133">Transmembrane helix</keyword>
<protein>
    <recommendedName>
        <fullName evidence="14">Cadherin-23</fullName>
    </recommendedName>
    <alternativeName>
        <fullName evidence="15">Otocadherin</fullName>
    </alternativeName>
</protein>
<dbReference type="FunFam" id="2.60.40.60:FF:000173">
    <property type="entry name" value="Cadherin 23"/>
    <property type="match status" value="1"/>
</dbReference>
<dbReference type="FunFam" id="2.60.40.60:FF:000098">
    <property type="entry name" value="cadherin-23 isoform X1"/>
    <property type="match status" value="1"/>
</dbReference>
<evidence type="ECO:0000256" key="3">
    <source>
        <dbReference type="ARBA" id="ARBA00022692"/>
    </source>
</evidence>
<dbReference type="FunFam" id="2.60.40.60:FF:000146">
    <property type="entry name" value="cadherin-23 isoform X1"/>
    <property type="match status" value="1"/>
</dbReference>
<accession>A0AAJ7WPI5</accession>
<evidence type="ECO:0000256" key="11">
    <source>
        <dbReference type="ARBA" id="ARBA00023136"/>
    </source>
</evidence>
<keyword evidence="6" id="KW-0677">Repeat</keyword>
<feature type="signal peptide" evidence="19">
    <location>
        <begin position="1"/>
        <end position="26"/>
    </location>
</feature>
<dbReference type="Gene3D" id="2.60.40.60">
    <property type="entry name" value="Cadherins"/>
    <property type="match status" value="27"/>
</dbReference>
<feature type="domain" description="Cadherin" evidence="20">
    <location>
        <begin position="2868"/>
        <end position="2988"/>
    </location>
</feature>
<feature type="domain" description="Cadherin" evidence="20">
    <location>
        <begin position="43"/>
        <end position="133"/>
    </location>
</feature>
<dbReference type="InterPro" id="IPR039808">
    <property type="entry name" value="Cadherin"/>
</dbReference>
<keyword evidence="12" id="KW-0325">Glycoprotein</keyword>
<feature type="domain" description="Cadherin" evidence="20">
    <location>
        <begin position="1527"/>
        <end position="1632"/>
    </location>
</feature>
<dbReference type="Pfam" id="PF00028">
    <property type="entry name" value="Cadherin"/>
    <property type="match status" value="25"/>
</dbReference>
<feature type="compositionally biased region" description="Low complexity" evidence="17">
    <location>
        <begin position="3361"/>
        <end position="3374"/>
    </location>
</feature>
<dbReference type="FunFam" id="2.60.40.60:FF:000092">
    <property type="entry name" value="Protocadherin 8"/>
    <property type="match status" value="1"/>
</dbReference>
<dbReference type="FunFam" id="2.60.40.60:FF:000156">
    <property type="entry name" value="cadherin-23 isoform X1"/>
    <property type="match status" value="1"/>
</dbReference>
<organism evidence="21 22">
    <name type="scientific">Petromyzon marinus</name>
    <name type="common">Sea lamprey</name>
    <dbReference type="NCBI Taxonomy" id="7757"/>
    <lineage>
        <taxon>Eukaryota</taxon>
        <taxon>Metazoa</taxon>
        <taxon>Chordata</taxon>
        <taxon>Craniata</taxon>
        <taxon>Vertebrata</taxon>
        <taxon>Cyclostomata</taxon>
        <taxon>Hyperoartia</taxon>
        <taxon>Petromyzontiformes</taxon>
        <taxon>Petromyzontidae</taxon>
        <taxon>Petromyzon</taxon>
    </lineage>
</organism>
<evidence type="ECO:0000256" key="14">
    <source>
        <dbReference type="ARBA" id="ARBA00069624"/>
    </source>
</evidence>
<evidence type="ECO:0000256" key="10">
    <source>
        <dbReference type="ARBA" id="ARBA00022989"/>
    </source>
</evidence>
<feature type="domain" description="Cadherin" evidence="20">
    <location>
        <begin position="2174"/>
        <end position="2292"/>
    </location>
</feature>
<keyword evidence="9" id="KW-0130">Cell adhesion</keyword>
<dbReference type="GO" id="GO:0007156">
    <property type="term" value="P:homophilic cell adhesion via plasma membrane adhesion molecules"/>
    <property type="evidence" value="ECO:0007669"/>
    <property type="project" value="InterPro"/>
</dbReference>
<feature type="compositionally biased region" description="Basic and acidic residues" evidence="17">
    <location>
        <begin position="3340"/>
        <end position="3360"/>
    </location>
</feature>
<feature type="region of interest" description="Disordered" evidence="17">
    <location>
        <begin position="3331"/>
        <end position="3413"/>
    </location>
</feature>
<dbReference type="PRINTS" id="PR00205">
    <property type="entry name" value="CADHERIN"/>
</dbReference>
<dbReference type="GO" id="GO:0008013">
    <property type="term" value="F:beta-catenin binding"/>
    <property type="evidence" value="ECO:0007669"/>
    <property type="project" value="TreeGrafter"/>
</dbReference>
<dbReference type="InterPro" id="IPR020894">
    <property type="entry name" value="Cadherin_CS"/>
</dbReference>
<dbReference type="FunFam" id="2.60.40.60:FF:000141">
    <property type="entry name" value="Cadherin 23"/>
    <property type="match status" value="1"/>
</dbReference>
<evidence type="ECO:0000256" key="6">
    <source>
        <dbReference type="ARBA" id="ARBA00022737"/>
    </source>
</evidence>
<keyword evidence="2" id="KW-1003">Cell membrane</keyword>
<evidence type="ECO:0000256" key="7">
    <source>
        <dbReference type="ARBA" id="ARBA00022740"/>
    </source>
</evidence>
<reference evidence="22" key="1">
    <citation type="submission" date="2025-08" db="UniProtKB">
        <authorList>
            <consortium name="RefSeq"/>
        </authorList>
    </citation>
    <scope>IDENTIFICATION</scope>
    <source>
        <tissue evidence="22">Sperm</tissue>
    </source>
</reference>
<feature type="domain" description="Cadherin" evidence="20">
    <location>
        <begin position="238"/>
        <end position="349"/>
    </location>
</feature>
<dbReference type="GO" id="GO:0045296">
    <property type="term" value="F:cadherin binding"/>
    <property type="evidence" value="ECO:0007669"/>
    <property type="project" value="TreeGrafter"/>
</dbReference>
<dbReference type="PANTHER" id="PTHR24027">
    <property type="entry name" value="CADHERIN-23"/>
    <property type="match status" value="1"/>
</dbReference>
<dbReference type="SUPFAM" id="SSF49313">
    <property type="entry name" value="Cadherin-like"/>
    <property type="match status" value="27"/>
</dbReference>
<dbReference type="FunFam" id="2.60.40.60:FF:000155">
    <property type="entry name" value="cadherin-23 isoform X1"/>
    <property type="match status" value="1"/>
</dbReference>
<dbReference type="PROSITE" id="PS50268">
    <property type="entry name" value="CADHERIN_2"/>
    <property type="match status" value="27"/>
</dbReference>
<dbReference type="FunFam" id="2.60.40.60:FF:000181">
    <property type="entry name" value="Predicted protein"/>
    <property type="match status" value="1"/>
</dbReference>
<dbReference type="Proteomes" id="UP001318040">
    <property type="component" value="Chromosome 8"/>
</dbReference>
<evidence type="ECO:0000256" key="16">
    <source>
        <dbReference type="PROSITE-ProRule" id="PRU00043"/>
    </source>
</evidence>
<keyword evidence="4" id="KW-0479">Metal-binding</keyword>
<feature type="domain" description="Cadherin" evidence="20">
    <location>
        <begin position="1757"/>
        <end position="1849"/>
    </location>
</feature>
<evidence type="ECO:0000256" key="4">
    <source>
        <dbReference type="ARBA" id="ARBA00022723"/>
    </source>
</evidence>
<feature type="domain" description="Cadherin" evidence="20">
    <location>
        <begin position="460"/>
        <end position="560"/>
    </location>
</feature>
<evidence type="ECO:0000313" key="21">
    <source>
        <dbReference type="Proteomes" id="UP001318040"/>
    </source>
</evidence>
<feature type="domain" description="Cadherin" evidence="20">
    <location>
        <begin position="2509"/>
        <end position="2610"/>
    </location>
</feature>
<feature type="domain" description="Cadherin" evidence="20">
    <location>
        <begin position="134"/>
        <end position="237"/>
    </location>
</feature>
<evidence type="ECO:0000313" key="22">
    <source>
        <dbReference type="RefSeq" id="XP_032805356.1"/>
    </source>
</evidence>
<feature type="domain" description="Cadherin" evidence="20">
    <location>
        <begin position="1313"/>
        <end position="1416"/>
    </location>
</feature>
<dbReference type="GO" id="GO:0016342">
    <property type="term" value="C:catenin complex"/>
    <property type="evidence" value="ECO:0007669"/>
    <property type="project" value="TreeGrafter"/>
</dbReference>
<dbReference type="PROSITE" id="PS00232">
    <property type="entry name" value="CADHERIN_1"/>
    <property type="match status" value="11"/>
</dbReference>
<feature type="domain" description="Cadherin" evidence="20">
    <location>
        <begin position="778"/>
        <end position="889"/>
    </location>
</feature>
<feature type="transmembrane region" description="Helical" evidence="18">
    <location>
        <begin position="3088"/>
        <end position="3111"/>
    </location>
</feature>
<dbReference type="FunFam" id="2.60.40.60:FF:000020">
    <property type="entry name" value="Dachsous cadherin-related 1b"/>
    <property type="match status" value="7"/>
</dbReference>
<evidence type="ECO:0000256" key="1">
    <source>
        <dbReference type="ARBA" id="ARBA00004251"/>
    </source>
</evidence>
<feature type="domain" description="Cadherin" evidence="20">
    <location>
        <begin position="2402"/>
        <end position="2508"/>
    </location>
</feature>
<dbReference type="RefSeq" id="XP_032805356.1">
    <property type="nucleotide sequence ID" value="XM_032949465.1"/>
</dbReference>
<evidence type="ECO:0000256" key="9">
    <source>
        <dbReference type="ARBA" id="ARBA00022889"/>
    </source>
</evidence>
<evidence type="ECO:0000256" key="8">
    <source>
        <dbReference type="ARBA" id="ARBA00022837"/>
    </source>
</evidence>
<feature type="domain" description="Cadherin" evidence="20">
    <location>
        <begin position="2730"/>
        <end position="2867"/>
    </location>
</feature>